<dbReference type="Proteomes" id="UP000199673">
    <property type="component" value="Unassembled WGS sequence"/>
</dbReference>
<sequence>MWSIAACQEISEPPTPPTPDKPITKPIEGPLLLEVEIDPDYLITTGFVFLHNSDGKWLGYSEIKNGEEYSWEIELNESYQLTLYLKEGDEDSNFHSFATYRDIPVDQKLYLSRGWTANTNAMTYNNNQTTLKIDHGSNLRQIHITSEYTPFVIRSQILPINNQISFQSIKENNEYMIVARDENGLPKYQIIPDIRTTNMHIFNFGELKEFDRLNIVPTENLNNFSAFVIGLNKKEEGYRGGYYTSNITSTYPTLPTITLGYLDRYPYNYTSISVLDNKSNELLGYRSISKIPKQVDLPNPETFEIIDSTRENFEYTPLPQARFKMVNWLYNSSNTQIFWNLLSENDLKFNLEFPDEIVNELTILKNIDALKLFNLNQTKSSLTYQEYLKSFLLNNEYLVEYENYTYVNNYY</sequence>
<organism evidence="1 2">
    <name type="scientific">Algoriphagus locisalis</name>
    <dbReference type="NCBI Taxonomy" id="305507"/>
    <lineage>
        <taxon>Bacteria</taxon>
        <taxon>Pseudomonadati</taxon>
        <taxon>Bacteroidota</taxon>
        <taxon>Cytophagia</taxon>
        <taxon>Cytophagales</taxon>
        <taxon>Cyclobacteriaceae</taxon>
        <taxon>Algoriphagus</taxon>
    </lineage>
</organism>
<evidence type="ECO:0000313" key="1">
    <source>
        <dbReference type="EMBL" id="SFT52564.1"/>
    </source>
</evidence>
<proteinExistence type="predicted"/>
<dbReference type="EMBL" id="FPBF01000001">
    <property type="protein sequence ID" value="SFT52564.1"/>
    <property type="molecule type" value="Genomic_DNA"/>
</dbReference>
<dbReference type="AlphaFoldDB" id="A0A1I6YQ38"/>
<reference evidence="2" key="1">
    <citation type="submission" date="2016-10" db="EMBL/GenBank/DDBJ databases">
        <authorList>
            <person name="Varghese N."/>
            <person name="Submissions S."/>
        </authorList>
    </citation>
    <scope>NUCLEOTIDE SEQUENCE [LARGE SCALE GENOMIC DNA]</scope>
    <source>
        <strain evidence="2">DSM 23445</strain>
    </source>
</reference>
<keyword evidence="2" id="KW-1185">Reference proteome</keyword>
<evidence type="ECO:0000313" key="2">
    <source>
        <dbReference type="Proteomes" id="UP000199673"/>
    </source>
</evidence>
<gene>
    <name evidence="1" type="ORF">SAMN04489724_1151</name>
</gene>
<accession>A0A1I6YQ38</accession>
<protein>
    <submittedName>
        <fullName evidence="1">Uncharacterized protein</fullName>
    </submittedName>
</protein>
<name>A0A1I6YQ38_9BACT</name>